<organism evidence="2 3">
    <name type="scientific">Colletotrichum navitas</name>
    <dbReference type="NCBI Taxonomy" id="681940"/>
    <lineage>
        <taxon>Eukaryota</taxon>
        <taxon>Fungi</taxon>
        <taxon>Dikarya</taxon>
        <taxon>Ascomycota</taxon>
        <taxon>Pezizomycotina</taxon>
        <taxon>Sordariomycetes</taxon>
        <taxon>Hypocreomycetidae</taxon>
        <taxon>Glomerellales</taxon>
        <taxon>Glomerellaceae</taxon>
        <taxon>Colletotrichum</taxon>
        <taxon>Colletotrichum graminicola species complex</taxon>
    </lineage>
</organism>
<sequence length="129" mass="13655">MLGAGAFPPDTSSRTVSISGSMSLPSPGSFATITCLRSAGWQRFQLLFDVPPGYHGNDVPYTCFNNETSWAGSPLNASFAHTLQAYLANFVKTGSPNGIGLTDVPLYGAEKTVLSLYNRTQAVDTTASE</sequence>
<protein>
    <recommendedName>
        <fullName evidence="4">Carboxylesterase type B domain-containing protein</fullName>
    </recommendedName>
</protein>
<feature type="compositionally biased region" description="Polar residues" evidence="1">
    <location>
        <begin position="10"/>
        <end position="23"/>
    </location>
</feature>
<dbReference type="Gene3D" id="3.40.50.1820">
    <property type="entry name" value="alpha/beta hydrolase"/>
    <property type="match status" value="1"/>
</dbReference>
<gene>
    <name evidence="2" type="ORF">LY79DRAFT_690880</name>
</gene>
<reference evidence="2" key="1">
    <citation type="submission" date="2021-06" db="EMBL/GenBank/DDBJ databases">
        <title>Comparative genomics, transcriptomics and evolutionary studies reveal genomic signatures of adaptation to plant cell wall in hemibiotrophic fungi.</title>
        <authorList>
            <consortium name="DOE Joint Genome Institute"/>
            <person name="Baroncelli R."/>
            <person name="Diaz J.F."/>
            <person name="Benocci T."/>
            <person name="Peng M."/>
            <person name="Battaglia E."/>
            <person name="Haridas S."/>
            <person name="Andreopoulos W."/>
            <person name="Labutti K."/>
            <person name="Pangilinan J."/>
            <person name="Floch G.L."/>
            <person name="Makela M.R."/>
            <person name="Henrissat B."/>
            <person name="Grigoriev I.V."/>
            <person name="Crouch J.A."/>
            <person name="De Vries R.P."/>
            <person name="Sukno S.A."/>
            <person name="Thon M.R."/>
        </authorList>
    </citation>
    <scope>NUCLEOTIDE SEQUENCE</scope>
    <source>
        <strain evidence="2">CBS 125086</strain>
    </source>
</reference>
<name>A0AAD8PUE7_9PEZI</name>
<feature type="region of interest" description="Disordered" evidence="1">
    <location>
        <begin position="1"/>
        <end position="23"/>
    </location>
</feature>
<accession>A0AAD8PUE7</accession>
<evidence type="ECO:0000313" key="2">
    <source>
        <dbReference type="EMBL" id="KAK1584912.1"/>
    </source>
</evidence>
<evidence type="ECO:0000256" key="1">
    <source>
        <dbReference type="SAM" id="MobiDB-lite"/>
    </source>
</evidence>
<dbReference type="SUPFAM" id="SSF53474">
    <property type="entry name" value="alpha/beta-Hydrolases"/>
    <property type="match status" value="1"/>
</dbReference>
<evidence type="ECO:0008006" key="4">
    <source>
        <dbReference type="Google" id="ProtNLM"/>
    </source>
</evidence>
<evidence type="ECO:0000313" key="3">
    <source>
        <dbReference type="Proteomes" id="UP001230504"/>
    </source>
</evidence>
<proteinExistence type="predicted"/>
<dbReference type="Proteomes" id="UP001230504">
    <property type="component" value="Unassembled WGS sequence"/>
</dbReference>
<dbReference type="GeneID" id="85448977"/>
<dbReference type="AlphaFoldDB" id="A0AAD8PUE7"/>
<dbReference type="EMBL" id="JAHLJV010000049">
    <property type="protein sequence ID" value="KAK1584912.1"/>
    <property type="molecule type" value="Genomic_DNA"/>
</dbReference>
<keyword evidence="3" id="KW-1185">Reference proteome</keyword>
<dbReference type="RefSeq" id="XP_060411968.1">
    <property type="nucleotide sequence ID" value="XM_060564737.1"/>
</dbReference>
<comment type="caution">
    <text evidence="2">The sequence shown here is derived from an EMBL/GenBank/DDBJ whole genome shotgun (WGS) entry which is preliminary data.</text>
</comment>
<dbReference type="InterPro" id="IPR029058">
    <property type="entry name" value="AB_hydrolase_fold"/>
</dbReference>